<dbReference type="Pfam" id="PF01066">
    <property type="entry name" value="CDP-OH_P_transf"/>
    <property type="match status" value="1"/>
</dbReference>
<reference evidence="4 5" key="1">
    <citation type="submission" date="2019-02" db="EMBL/GenBank/DDBJ databases">
        <title>Marinobacter halodurans sp. nov., a marine bacterium isolated from sea tidal flat.</title>
        <authorList>
            <person name="Yoo Y."/>
            <person name="Lee D.W."/>
            <person name="Kim B.S."/>
            <person name="Kim J.-J."/>
        </authorList>
    </citation>
    <scope>NUCLEOTIDE SEQUENCE [LARGE SCALE GENOMIC DNA]</scope>
    <source>
        <strain evidence="4 5">YJ-S3-2</strain>
    </source>
</reference>
<organism evidence="4 5">
    <name type="scientific">Marinobacter halodurans</name>
    <dbReference type="NCBI Taxonomy" id="2528979"/>
    <lineage>
        <taxon>Bacteria</taxon>
        <taxon>Pseudomonadati</taxon>
        <taxon>Pseudomonadota</taxon>
        <taxon>Gammaproteobacteria</taxon>
        <taxon>Pseudomonadales</taxon>
        <taxon>Marinobacteraceae</taxon>
        <taxon>Marinobacter</taxon>
    </lineage>
</organism>
<dbReference type="InterPro" id="IPR048254">
    <property type="entry name" value="CDP_ALCOHOL_P_TRANSF_CS"/>
</dbReference>
<keyword evidence="3" id="KW-1133">Transmembrane helix</keyword>
<dbReference type="InterPro" id="IPR043130">
    <property type="entry name" value="CDP-OH_PTrfase_TM_dom"/>
</dbReference>
<feature type="transmembrane region" description="Helical" evidence="3">
    <location>
        <begin position="204"/>
        <end position="233"/>
    </location>
</feature>
<accession>A0ABY1ZKX9</accession>
<keyword evidence="1 2" id="KW-0808">Transferase</keyword>
<dbReference type="InterPro" id="IPR000462">
    <property type="entry name" value="CDP-OH_P_trans"/>
</dbReference>
<keyword evidence="5" id="KW-1185">Reference proteome</keyword>
<comment type="caution">
    <text evidence="4">The sequence shown here is derived from an EMBL/GenBank/DDBJ whole genome shotgun (WGS) entry which is preliminary data.</text>
</comment>
<keyword evidence="3" id="KW-0472">Membrane</keyword>
<keyword evidence="3" id="KW-0812">Transmembrane</keyword>
<proteinExistence type="inferred from homology"/>
<feature type="transmembrane region" description="Helical" evidence="3">
    <location>
        <begin position="108"/>
        <end position="126"/>
    </location>
</feature>
<sequence length="253" mass="27486">MSHQLAARFRWRVTTELVVALFIVILVAGLLTGTLGLPVAYLPTASLTGTAFVLIVGICWFRAPDAQRPPDHHTLGAANRVTLIRGTLVCIAAAFVPFSHYAAQHAWVIAWISLIALIMDGIDGATARRTQSSSAFGARFDMELDAALMLVLCALLVTQGKVGAWALAIGLMRYLFVVAGWLLPRLKAPLPASRLRKTVCVWQLVTLMVCLLPWISGALASAFLGIALALLVYSFGRDSLWLLTRRHSKEIAQ</sequence>
<evidence type="ECO:0000313" key="5">
    <source>
        <dbReference type="Proteomes" id="UP000313645"/>
    </source>
</evidence>
<evidence type="ECO:0000256" key="2">
    <source>
        <dbReference type="RuleBase" id="RU003750"/>
    </source>
</evidence>
<name>A0ABY1ZKX9_9GAMM</name>
<feature type="transmembrane region" description="Helical" evidence="3">
    <location>
        <begin position="39"/>
        <end position="61"/>
    </location>
</feature>
<protein>
    <submittedName>
        <fullName evidence="4">CDP-alcohol phosphatidyltransferase family protein</fullName>
    </submittedName>
</protein>
<dbReference type="RefSeq" id="WP_131483054.1">
    <property type="nucleotide sequence ID" value="NZ_SJDL01000030.1"/>
</dbReference>
<evidence type="ECO:0000256" key="1">
    <source>
        <dbReference type="ARBA" id="ARBA00022679"/>
    </source>
</evidence>
<gene>
    <name evidence="4" type="ORF">EZI54_16880</name>
</gene>
<dbReference type="Proteomes" id="UP000313645">
    <property type="component" value="Unassembled WGS sequence"/>
</dbReference>
<evidence type="ECO:0000313" key="4">
    <source>
        <dbReference type="EMBL" id="TBW51548.1"/>
    </source>
</evidence>
<dbReference type="EMBL" id="SJDL01000030">
    <property type="protein sequence ID" value="TBW51548.1"/>
    <property type="molecule type" value="Genomic_DNA"/>
</dbReference>
<dbReference type="PROSITE" id="PS00379">
    <property type="entry name" value="CDP_ALCOHOL_P_TRANSF"/>
    <property type="match status" value="1"/>
</dbReference>
<dbReference type="Gene3D" id="1.20.120.1760">
    <property type="match status" value="1"/>
</dbReference>
<feature type="transmembrane region" description="Helical" evidence="3">
    <location>
        <begin position="82"/>
        <end position="102"/>
    </location>
</feature>
<feature type="transmembrane region" description="Helical" evidence="3">
    <location>
        <begin position="12"/>
        <end position="33"/>
    </location>
</feature>
<comment type="similarity">
    <text evidence="2">Belongs to the CDP-alcohol phosphatidyltransferase class-I family.</text>
</comment>
<evidence type="ECO:0000256" key="3">
    <source>
        <dbReference type="SAM" id="Phobius"/>
    </source>
</evidence>